<dbReference type="InterPro" id="IPR007387">
    <property type="entry name" value="TRAP_DctQ"/>
</dbReference>
<organism evidence="11 12">
    <name type="scientific">Billgrantia ethanolica</name>
    <dbReference type="NCBI Taxonomy" id="2733486"/>
    <lineage>
        <taxon>Bacteria</taxon>
        <taxon>Pseudomonadati</taxon>
        <taxon>Pseudomonadota</taxon>
        <taxon>Gammaproteobacteria</taxon>
        <taxon>Oceanospirillales</taxon>
        <taxon>Halomonadaceae</taxon>
        <taxon>Billgrantia</taxon>
    </lineage>
</organism>
<proteinExistence type="inferred from homology"/>
<comment type="subcellular location">
    <subcellularLocation>
        <location evidence="1 9">Cell inner membrane</location>
        <topology evidence="1 9">Multi-pass membrane protein</topology>
    </subcellularLocation>
</comment>
<protein>
    <recommendedName>
        <fullName evidence="9">TRAP transporter small permease protein</fullName>
    </recommendedName>
</protein>
<evidence type="ECO:0000313" key="11">
    <source>
        <dbReference type="EMBL" id="MCE8004903.1"/>
    </source>
</evidence>
<reference evidence="11 12" key="1">
    <citation type="journal article" date="2021" name="Front. Microbiol.">
        <title>Aerobic Denitrification and Heterotrophic Sulfur Oxidation in the Genus Halomonas Revealed by Six Novel Species Characterizations and Genome-Based Analysis.</title>
        <authorList>
            <person name="Wang L."/>
            <person name="Shao Z."/>
        </authorList>
    </citation>
    <scope>NUCLEOTIDE SEQUENCE [LARGE SCALE GENOMIC DNA]</scope>
    <source>
        <strain evidence="11 12">MCCC 1A11081</strain>
    </source>
</reference>
<feature type="transmembrane region" description="Helical" evidence="9">
    <location>
        <begin position="40"/>
        <end position="61"/>
    </location>
</feature>
<accession>A0ABS9A7V6</accession>
<evidence type="ECO:0000256" key="8">
    <source>
        <dbReference type="ARBA" id="ARBA00038436"/>
    </source>
</evidence>
<keyword evidence="12" id="KW-1185">Reference proteome</keyword>
<dbReference type="PANTHER" id="PTHR35011:SF11">
    <property type="entry name" value="TRAP TRANSPORTER SMALL PERMEASE PROTEIN"/>
    <property type="match status" value="1"/>
</dbReference>
<keyword evidence="7 9" id="KW-0472">Membrane</keyword>
<evidence type="ECO:0000313" key="12">
    <source>
        <dbReference type="Proteomes" id="UP001320168"/>
    </source>
</evidence>
<dbReference type="EMBL" id="JABFTX010000004">
    <property type="protein sequence ID" value="MCE8004903.1"/>
    <property type="molecule type" value="Genomic_DNA"/>
</dbReference>
<sequence length="193" mass="22026">MSRNPSPKAPSSPPVEPEIDFNVAFDDDDFRFRDYAVEDYVTLAVFWALIFVVFLQFFTRYVLGDSTTWTEEIARYLLILVGFIGSVMAVRRGTHIMVEFFYHYMPGWLSRLLNVAVEIASIAFYTMLAWITFKLAGRTGGMMISVDVPKSVLYYAVCAAFVLMAVRGLQRLVSRVLAERRQVSRRPAPSDSH</sequence>
<dbReference type="Proteomes" id="UP001320168">
    <property type="component" value="Unassembled WGS sequence"/>
</dbReference>
<evidence type="ECO:0000256" key="6">
    <source>
        <dbReference type="ARBA" id="ARBA00022989"/>
    </source>
</evidence>
<keyword evidence="5 9" id="KW-0812">Transmembrane</keyword>
<feature type="transmembrane region" description="Helical" evidence="9">
    <location>
        <begin position="73"/>
        <end position="91"/>
    </location>
</feature>
<dbReference type="RefSeq" id="WP_234244905.1">
    <property type="nucleotide sequence ID" value="NZ_JABFTX010000004.1"/>
</dbReference>
<dbReference type="Pfam" id="PF04290">
    <property type="entry name" value="DctQ"/>
    <property type="match status" value="1"/>
</dbReference>
<comment type="similarity">
    <text evidence="8 9">Belongs to the TRAP transporter small permease family.</text>
</comment>
<comment type="caution">
    <text evidence="11">The sequence shown here is derived from an EMBL/GenBank/DDBJ whole genome shotgun (WGS) entry which is preliminary data.</text>
</comment>
<feature type="domain" description="Tripartite ATP-independent periplasmic transporters DctQ component" evidence="10">
    <location>
        <begin position="49"/>
        <end position="176"/>
    </location>
</feature>
<evidence type="ECO:0000256" key="3">
    <source>
        <dbReference type="ARBA" id="ARBA00022475"/>
    </source>
</evidence>
<comment type="function">
    <text evidence="9">Part of the tripartite ATP-independent periplasmic (TRAP) transport system.</text>
</comment>
<evidence type="ECO:0000256" key="2">
    <source>
        <dbReference type="ARBA" id="ARBA00022448"/>
    </source>
</evidence>
<keyword evidence="2 9" id="KW-0813">Transport</keyword>
<evidence type="ECO:0000259" key="10">
    <source>
        <dbReference type="Pfam" id="PF04290"/>
    </source>
</evidence>
<keyword evidence="6 9" id="KW-1133">Transmembrane helix</keyword>
<evidence type="ECO:0000256" key="9">
    <source>
        <dbReference type="RuleBase" id="RU369079"/>
    </source>
</evidence>
<keyword evidence="4 9" id="KW-0997">Cell inner membrane</keyword>
<keyword evidence="3" id="KW-1003">Cell membrane</keyword>
<gene>
    <name evidence="11" type="ORF">HOP53_18895</name>
</gene>
<feature type="transmembrane region" description="Helical" evidence="9">
    <location>
        <begin position="153"/>
        <end position="173"/>
    </location>
</feature>
<evidence type="ECO:0000256" key="5">
    <source>
        <dbReference type="ARBA" id="ARBA00022692"/>
    </source>
</evidence>
<evidence type="ECO:0000256" key="4">
    <source>
        <dbReference type="ARBA" id="ARBA00022519"/>
    </source>
</evidence>
<dbReference type="PANTHER" id="PTHR35011">
    <property type="entry name" value="2,3-DIKETO-L-GULONATE TRAP TRANSPORTER SMALL PERMEASE PROTEIN YIAM"/>
    <property type="match status" value="1"/>
</dbReference>
<evidence type="ECO:0000256" key="7">
    <source>
        <dbReference type="ARBA" id="ARBA00023136"/>
    </source>
</evidence>
<evidence type="ECO:0000256" key="1">
    <source>
        <dbReference type="ARBA" id="ARBA00004429"/>
    </source>
</evidence>
<comment type="subunit">
    <text evidence="9">The complex comprises the extracytoplasmic solute receptor protein and the two transmembrane proteins.</text>
</comment>
<name>A0ABS9A7V6_9GAMM</name>
<feature type="transmembrane region" description="Helical" evidence="9">
    <location>
        <begin position="112"/>
        <end position="133"/>
    </location>
</feature>
<dbReference type="InterPro" id="IPR055348">
    <property type="entry name" value="DctQ"/>
</dbReference>